<feature type="compositionally biased region" description="Low complexity" evidence="1">
    <location>
        <begin position="168"/>
        <end position="195"/>
    </location>
</feature>
<comment type="caution">
    <text evidence="2">The sequence shown here is derived from an EMBL/GenBank/DDBJ whole genome shotgun (WGS) entry which is preliminary data.</text>
</comment>
<feature type="compositionally biased region" description="Low complexity" evidence="1">
    <location>
        <begin position="24"/>
        <end position="41"/>
    </location>
</feature>
<dbReference type="Proteomes" id="UP000807469">
    <property type="component" value="Unassembled WGS sequence"/>
</dbReference>
<organism evidence="2 3">
    <name type="scientific">Pholiota conissans</name>
    <dbReference type="NCBI Taxonomy" id="109636"/>
    <lineage>
        <taxon>Eukaryota</taxon>
        <taxon>Fungi</taxon>
        <taxon>Dikarya</taxon>
        <taxon>Basidiomycota</taxon>
        <taxon>Agaricomycotina</taxon>
        <taxon>Agaricomycetes</taxon>
        <taxon>Agaricomycetidae</taxon>
        <taxon>Agaricales</taxon>
        <taxon>Agaricineae</taxon>
        <taxon>Strophariaceae</taxon>
        <taxon>Pholiota</taxon>
    </lineage>
</organism>
<protein>
    <submittedName>
        <fullName evidence="2">Uncharacterized protein</fullName>
    </submittedName>
</protein>
<accession>A0A9P6D6H4</accession>
<dbReference type="EMBL" id="MU155135">
    <property type="protein sequence ID" value="KAF9485589.1"/>
    <property type="molecule type" value="Genomic_DNA"/>
</dbReference>
<sequence length="651" mass="70929">MSDASENASGSGSNAPDHSLDAASTSAMPPSGSESSSRNQSVGASNDGSSKIADPTKAVPGQTNPPSEPDTSDREPEVIDIYAIAMKKLYGDDFDPEVGPPLYGKSTPPWLRPGYKKRRDEDFEAYYAKTMQKIYGNDADIELPDTLRGAVPGPKMTPIPDRQYRGLPQRTATSAPTPTSASASGPSAQPEAGPSTARAIPQPSMPPPPPPPALGPSSASGSQRANCIAGSSSQSQPIDVYALAMKKLYGEETEVEPPMVSDPRALLADIERAARSIQAERQRSMSIPLSVANSEPTRPKPQLGGSRSQIINNNTIVLGKRTREQSPASVASFKSARRAEERSVKFAAPATQAEKKIKLKSKGKEKVPALTPNPDSNPMAMDVMTATIKLTRMLLQAAEQKLHLAKLKETQLMQNMENRGQTFATLDAQSALDYAHAVRDNFVASREIAELKVRLREEELEVLREELRETAGPVERAEAQLRSVEQRIKEDGLSLKPSPASAYVVNAEEGSFQPTPPPESGPSKPDLKGKGKAKAIESDLDMMDYAMKDGSSDDDDNDDAELAHLEQLAEANPTQYEALMQRLMSMQSFHFLPISKLLTKLYRQHDEQDIEPRRWGCRCWLPRHTSFGFAKNAALKSYSHHASMFLHILYE</sequence>
<name>A0A9P6D6H4_9AGAR</name>
<feature type="region of interest" description="Disordered" evidence="1">
    <location>
        <begin position="141"/>
        <end position="236"/>
    </location>
</feature>
<evidence type="ECO:0000256" key="1">
    <source>
        <dbReference type="SAM" id="MobiDB-lite"/>
    </source>
</evidence>
<feature type="region of interest" description="Disordered" evidence="1">
    <location>
        <begin position="1"/>
        <end position="77"/>
    </location>
</feature>
<reference evidence="2" key="1">
    <citation type="submission" date="2020-11" db="EMBL/GenBank/DDBJ databases">
        <authorList>
            <consortium name="DOE Joint Genome Institute"/>
            <person name="Ahrendt S."/>
            <person name="Riley R."/>
            <person name="Andreopoulos W."/>
            <person name="Labutti K."/>
            <person name="Pangilinan J."/>
            <person name="Ruiz-Duenas F.J."/>
            <person name="Barrasa J.M."/>
            <person name="Sanchez-Garcia M."/>
            <person name="Camarero S."/>
            <person name="Miyauchi S."/>
            <person name="Serrano A."/>
            <person name="Linde D."/>
            <person name="Babiker R."/>
            <person name="Drula E."/>
            <person name="Ayuso-Fernandez I."/>
            <person name="Pacheco R."/>
            <person name="Padilla G."/>
            <person name="Ferreira P."/>
            <person name="Barriuso J."/>
            <person name="Kellner H."/>
            <person name="Castanera R."/>
            <person name="Alfaro M."/>
            <person name="Ramirez L."/>
            <person name="Pisabarro A.G."/>
            <person name="Kuo A."/>
            <person name="Tritt A."/>
            <person name="Lipzen A."/>
            <person name="He G."/>
            <person name="Yan M."/>
            <person name="Ng V."/>
            <person name="Cullen D."/>
            <person name="Martin F."/>
            <person name="Rosso M.-N."/>
            <person name="Henrissat B."/>
            <person name="Hibbett D."/>
            <person name="Martinez A.T."/>
            <person name="Grigoriev I.V."/>
        </authorList>
    </citation>
    <scope>NUCLEOTIDE SEQUENCE</scope>
    <source>
        <strain evidence="2">CIRM-BRFM 674</strain>
    </source>
</reference>
<feature type="compositionally biased region" description="Pro residues" evidence="1">
    <location>
        <begin position="203"/>
        <end position="214"/>
    </location>
</feature>
<keyword evidence="3" id="KW-1185">Reference proteome</keyword>
<feature type="region of interest" description="Disordered" evidence="1">
    <location>
        <begin position="509"/>
        <end position="533"/>
    </location>
</feature>
<proteinExistence type="predicted"/>
<gene>
    <name evidence="2" type="ORF">BDN70DRAFT_593411</name>
</gene>
<evidence type="ECO:0000313" key="3">
    <source>
        <dbReference type="Proteomes" id="UP000807469"/>
    </source>
</evidence>
<feature type="region of interest" description="Disordered" evidence="1">
    <location>
        <begin position="358"/>
        <end position="378"/>
    </location>
</feature>
<feature type="compositionally biased region" description="Low complexity" evidence="1">
    <location>
        <begin position="1"/>
        <end position="15"/>
    </location>
</feature>
<dbReference type="AlphaFoldDB" id="A0A9P6D6H4"/>
<evidence type="ECO:0000313" key="2">
    <source>
        <dbReference type="EMBL" id="KAF9485589.1"/>
    </source>
</evidence>